<dbReference type="OrthoDB" id="1188001at2"/>
<protein>
    <submittedName>
        <fullName evidence="3">Tyrosine-protein phosphatase</fullName>
        <ecNumber evidence="3">3.1.3.48</ecNumber>
    </submittedName>
</protein>
<dbReference type="InterPro" id="IPR016130">
    <property type="entry name" value="Tyr_Pase_AS"/>
</dbReference>
<evidence type="ECO:0000313" key="3">
    <source>
        <dbReference type="EMBL" id="KJL20575.1"/>
    </source>
</evidence>
<dbReference type="Proteomes" id="UP000033725">
    <property type="component" value="Unassembled WGS sequence"/>
</dbReference>
<dbReference type="EC" id="3.1.3.48" evidence="3"/>
<dbReference type="RefSeq" id="WP_045264618.1">
    <property type="nucleotide sequence ID" value="NZ_JYIV01000028.1"/>
</dbReference>
<evidence type="ECO:0000313" key="4">
    <source>
        <dbReference type="Proteomes" id="UP000033725"/>
    </source>
</evidence>
<dbReference type="GO" id="GO:0004725">
    <property type="term" value="F:protein tyrosine phosphatase activity"/>
    <property type="evidence" value="ECO:0007669"/>
    <property type="project" value="UniProtKB-EC"/>
</dbReference>
<organism evidence="3 4">
    <name type="scientific">Microbacterium oxydans</name>
    <dbReference type="NCBI Taxonomy" id="82380"/>
    <lineage>
        <taxon>Bacteria</taxon>
        <taxon>Bacillati</taxon>
        <taxon>Actinomycetota</taxon>
        <taxon>Actinomycetes</taxon>
        <taxon>Micrococcales</taxon>
        <taxon>Microbacteriaceae</taxon>
        <taxon>Microbacterium</taxon>
    </lineage>
</organism>
<feature type="domain" description="Tyrosine specific protein phosphatases" evidence="2">
    <location>
        <begin position="137"/>
        <end position="187"/>
    </location>
</feature>
<comment type="similarity">
    <text evidence="1">Belongs to the protein-tyrosine phosphatase family.</text>
</comment>
<dbReference type="PROSITE" id="PS50056">
    <property type="entry name" value="TYR_PHOSPHATASE_2"/>
    <property type="match status" value="1"/>
</dbReference>
<accession>A0A0F0KK82</accession>
<sequence length="270" mass="28367">MTIDISTALQTTHNARELAGLPTSDGGTLASGLLFRSDALAALTDEGRQALADLRIGTVIDLRTDGERSRAADLLPEDGSVTLIELPMQGGAMDEMVKKFLPAAGSAGLSVTQVAEVLKQVPTLEDLYTSILEASAPQFATIARTVLAAARTERPGVLFHCTAGKDRTGLAAAILLLVAEVPRDEIVADYTLTEQNLARGFAEALTALITSLGVPLTPALKTLATESPASAIETAMEWITANHGDVSGYLRSGGMTDEEIADLRRVLRGE</sequence>
<gene>
    <name evidence="3" type="primary">iphP_1</name>
    <name evidence="3" type="ORF">RN51_02794</name>
</gene>
<dbReference type="InterPro" id="IPR000387">
    <property type="entry name" value="Tyr_Pase_dom"/>
</dbReference>
<dbReference type="InterPro" id="IPR029021">
    <property type="entry name" value="Prot-tyrosine_phosphatase-like"/>
</dbReference>
<dbReference type="PANTHER" id="PTHR31126">
    <property type="entry name" value="TYROSINE-PROTEIN PHOSPHATASE"/>
    <property type="match status" value="1"/>
</dbReference>
<reference evidence="3 4" key="1">
    <citation type="submission" date="2015-02" db="EMBL/GenBank/DDBJ databases">
        <title>Draft genome sequences of ten Microbacterium spp. with emphasis on heavy metal contaminated environments.</title>
        <authorList>
            <person name="Corretto E."/>
        </authorList>
    </citation>
    <scope>NUCLEOTIDE SEQUENCE [LARGE SCALE GENOMIC DNA]</scope>
    <source>
        <strain evidence="3 4">BEL163</strain>
    </source>
</reference>
<dbReference type="SUPFAM" id="SSF52799">
    <property type="entry name" value="(Phosphotyrosine protein) phosphatases II"/>
    <property type="match status" value="1"/>
</dbReference>
<dbReference type="EMBL" id="JYIV01000028">
    <property type="protein sequence ID" value="KJL20575.1"/>
    <property type="molecule type" value="Genomic_DNA"/>
</dbReference>
<dbReference type="PROSITE" id="PS00383">
    <property type="entry name" value="TYR_PHOSPHATASE_1"/>
    <property type="match status" value="1"/>
</dbReference>
<name>A0A0F0KK82_9MICO</name>
<dbReference type="Pfam" id="PF13350">
    <property type="entry name" value="Y_phosphatase3"/>
    <property type="match status" value="1"/>
</dbReference>
<dbReference type="InterPro" id="IPR026893">
    <property type="entry name" value="Tyr/Ser_Pase_IphP-type"/>
</dbReference>
<proteinExistence type="inferred from homology"/>
<evidence type="ECO:0000256" key="1">
    <source>
        <dbReference type="ARBA" id="ARBA00009580"/>
    </source>
</evidence>
<comment type="caution">
    <text evidence="3">The sequence shown here is derived from an EMBL/GenBank/DDBJ whole genome shotgun (WGS) entry which is preliminary data.</text>
</comment>
<dbReference type="PATRIC" id="fig|82380.10.peg.2806"/>
<dbReference type="PANTHER" id="PTHR31126:SF1">
    <property type="entry name" value="TYROSINE SPECIFIC PROTEIN PHOSPHATASES DOMAIN-CONTAINING PROTEIN"/>
    <property type="match status" value="1"/>
</dbReference>
<dbReference type="AlphaFoldDB" id="A0A0F0KK82"/>
<dbReference type="Gene3D" id="3.90.190.10">
    <property type="entry name" value="Protein tyrosine phosphatase superfamily"/>
    <property type="match status" value="1"/>
</dbReference>
<keyword evidence="3" id="KW-0378">Hydrolase</keyword>
<evidence type="ECO:0000259" key="2">
    <source>
        <dbReference type="PROSITE" id="PS50056"/>
    </source>
</evidence>